<reference evidence="2 3" key="1">
    <citation type="submission" date="2018-02" db="EMBL/GenBank/DDBJ databases">
        <title>Subsurface microbial communities from deep shales in Ohio and West Virginia, USA.</title>
        <authorList>
            <person name="Wrighton K."/>
        </authorList>
    </citation>
    <scope>NUCLEOTIDE SEQUENCE [LARGE SCALE GENOMIC DNA]</scope>
    <source>
        <strain evidence="2 3">MARC-MIP3H16</strain>
    </source>
</reference>
<dbReference type="Proteomes" id="UP000239861">
    <property type="component" value="Unassembled WGS sequence"/>
</dbReference>
<accession>A0AB36ZY77</accession>
<evidence type="ECO:0008006" key="4">
    <source>
        <dbReference type="Google" id="ProtNLM"/>
    </source>
</evidence>
<proteinExistence type="predicted"/>
<name>A0AB36ZY77_9BACT</name>
<sequence length="35" mass="3951">MFEDPVTLSFVFKTVGVILVVIAIAVFLVNKKKKR</sequence>
<gene>
    <name evidence="2" type="ORF">B0F89_10450</name>
</gene>
<keyword evidence="1" id="KW-0472">Membrane</keyword>
<dbReference type="AlphaFoldDB" id="A0AB36ZY77"/>
<keyword evidence="1" id="KW-0812">Transmembrane</keyword>
<keyword evidence="1" id="KW-1133">Transmembrane helix</keyword>
<evidence type="ECO:0000313" key="2">
    <source>
        <dbReference type="EMBL" id="PPK62279.1"/>
    </source>
</evidence>
<evidence type="ECO:0000313" key="3">
    <source>
        <dbReference type="Proteomes" id="UP000239861"/>
    </source>
</evidence>
<dbReference type="EMBL" id="PTIW01000004">
    <property type="protein sequence ID" value="PPK62279.1"/>
    <property type="molecule type" value="Genomic_DNA"/>
</dbReference>
<comment type="caution">
    <text evidence="2">The sequence shown here is derived from an EMBL/GenBank/DDBJ whole genome shotgun (WGS) entry which is preliminary data.</text>
</comment>
<feature type="transmembrane region" description="Helical" evidence="1">
    <location>
        <begin position="6"/>
        <end position="29"/>
    </location>
</feature>
<protein>
    <recommendedName>
        <fullName evidence="4">LPXTG-motif cell wall anchor domain-containing protein</fullName>
    </recommendedName>
</protein>
<organism evidence="2 3">
    <name type="scientific">Malaciobacter marinus</name>
    <dbReference type="NCBI Taxonomy" id="505249"/>
    <lineage>
        <taxon>Bacteria</taxon>
        <taxon>Pseudomonadati</taxon>
        <taxon>Campylobacterota</taxon>
        <taxon>Epsilonproteobacteria</taxon>
        <taxon>Campylobacterales</taxon>
        <taxon>Arcobacteraceae</taxon>
        <taxon>Malaciobacter</taxon>
    </lineage>
</organism>
<evidence type="ECO:0000256" key="1">
    <source>
        <dbReference type="SAM" id="Phobius"/>
    </source>
</evidence>